<comment type="caution">
    <text evidence="1">The sequence shown here is derived from an EMBL/GenBank/DDBJ whole genome shotgun (WGS) entry which is preliminary data.</text>
</comment>
<dbReference type="OrthoDB" id="5679012at2"/>
<accession>A0A084JKY4</accession>
<reference evidence="1 2" key="1">
    <citation type="submission" date="2014-07" db="EMBL/GenBank/DDBJ databases">
        <title>Draft genome of Clostridium celerecrescens 152B isolated from sediments associated with methane hydrate from Krishna Godavari basin.</title>
        <authorList>
            <person name="Honkalas V.S."/>
            <person name="Dabir A.P."/>
            <person name="Arora P."/>
            <person name="Dhakephalkar P.K."/>
        </authorList>
    </citation>
    <scope>NUCLEOTIDE SEQUENCE [LARGE SCALE GENOMIC DNA]</scope>
    <source>
        <strain evidence="1 2">152B</strain>
    </source>
</reference>
<dbReference type="AlphaFoldDB" id="A0A084JKY4"/>
<gene>
    <name evidence="1" type="ORF">IO98_13020</name>
</gene>
<keyword evidence="2" id="KW-1185">Reference proteome</keyword>
<dbReference type="Proteomes" id="UP000028525">
    <property type="component" value="Unassembled WGS sequence"/>
</dbReference>
<evidence type="ECO:0000313" key="1">
    <source>
        <dbReference type="EMBL" id="KEZ89618.1"/>
    </source>
</evidence>
<dbReference type="RefSeq" id="WP_038281595.1">
    <property type="nucleotide sequence ID" value="NZ_JPME01000015.1"/>
</dbReference>
<organism evidence="1 2">
    <name type="scientific">Lacrimispora celerecrescens</name>
    <dbReference type="NCBI Taxonomy" id="29354"/>
    <lineage>
        <taxon>Bacteria</taxon>
        <taxon>Bacillati</taxon>
        <taxon>Bacillota</taxon>
        <taxon>Clostridia</taxon>
        <taxon>Lachnospirales</taxon>
        <taxon>Lachnospiraceae</taxon>
        <taxon>Lacrimispora</taxon>
    </lineage>
</organism>
<dbReference type="EMBL" id="JPME01000015">
    <property type="protein sequence ID" value="KEZ89618.1"/>
    <property type="molecule type" value="Genomic_DNA"/>
</dbReference>
<sequence length="85" mass="9411">MKITIIGSHLCPDTLYALNKLIDKKASVDFKNLSADLKDLKAYLAARESEPAYEAVKRNGGIGIPFFILEDGTKTLDLDEVLEKL</sequence>
<evidence type="ECO:0000313" key="2">
    <source>
        <dbReference type="Proteomes" id="UP000028525"/>
    </source>
</evidence>
<protein>
    <submittedName>
        <fullName evidence="1">Glutaredoxin</fullName>
    </submittedName>
</protein>
<name>A0A084JKY4_9FIRM</name>
<dbReference type="STRING" id="29354.IO98_13020"/>
<proteinExistence type="predicted"/>